<evidence type="ECO:0000256" key="7">
    <source>
        <dbReference type="ARBA" id="ARBA00023077"/>
    </source>
</evidence>
<keyword evidence="8 10" id="KW-0472">Membrane</keyword>
<dbReference type="Gene3D" id="2.170.130.10">
    <property type="entry name" value="TonB-dependent receptor, plug domain"/>
    <property type="match status" value="1"/>
</dbReference>
<dbReference type="InterPro" id="IPR023996">
    <property type="entry name" value="TonB-dep_OMP_SusC/RagA"/>
</dbReference>
<organism evidence="14 15">
    <name type="scientific">Arundinibacter roseus</name>
    <dbReference type="NCBI Taxonomy" id="2070510"/>
    <lineage>
        <taxon>Bacteria</taxon>
        <taxon>Pseudomonadati</taxon>
        <taxon>Bacteroidota</taxon>
        <taxon>Cytophagia</taxon>
        <taxon>Cytophagales</taxon>
        <taxon>Spirosomataceae</taxon>
        <taxon>Arundinibacter</taxon>
    </lineage>
</organism>
<gene>
    <name evidence="14" type="ORF">EZE20_09250</name>
</gene>
<keyword evidence="2 10" id="KW-0813">Transport</keyword>
<dbReference type="GO" id="GO:0006826">
    <property type="term" value="P:iron ion transport"/>
    <property type="evidence" value="ECO:0007669"/>
    <property type="project" value="UniProtKB-KW"/>
</dbReference>
<keyword evidence="9 10" id="KW-0998">Cell outer membrane</keyword>
<reference evidence="14 15" key="1">
    <citation type="submission" date="2019-02" db="EMBL/GenBank/DDBJ databases">
        <title>Arundinibacter roseus gen. nov., sp. nov., a new member of the family Cytophagaceae.</title>
        <authorList>
            <person name="Szuroczki S."/>
            <person name="Khayer B."/>
            <person name="Sproer C."/>
            <person name="Toumi M."/>
            <person name="Szabo A."/>
            <person name="Felfoldi T."/>
            <person name="Schumann P."/>
            <person name="Toth E."/>
        </authorList>
    </citation>
    <scope>NUCLEOTIDE SEQUENCE [LARGE SCALE GENOMIC DNA]</scope>
    <source>
        <strain evidence="14 15">DMA-k-7a</strain>
    </source>
</reference>
<dbReference type="InterPro" id="IPR036942">
    <property type="entry name" value="Beta-barrel_TonB_sf"/>
</dbReference>
<keyword evidence="7 11" id="KW-0798">TonB box</keyword>
<sequence length="1192" mass="130076">MDLRFGIRSLLTGNAKIRLMSFVQPIKSKTMKKHLHSKPGILYMIMRVTVYQFTLICFFSALSFAHSVPAQDILKKGVNIQVNKVTLKEALSQIEKNLSVRFAYSSDLIRLSQPVSLSARNESLASVLDRLLTPHNIGYKVINNQILLSKTQKPDVVSPKIEEDEASLRLNQDVDQSIRGRVIGAENQDPLPGVSVVIKGTNRGTVTSADGTFQLTVPDAQAVLVFSFVGYLSQEIEAGNRSELTVTMVADIKALNEVVVVGYGTQRRADVTGALSSVSAKDIKDIPSPSLDASMTGRMPGVYVAQTTGTPGGGLNVRVRGTGSIGAGNEPLYVIDGFPVTANYNQVSNPLNSINPNDIESIEVLKDASATAIYGSRGSNGVVIVTTKSGKSGKMSVEIDSYAGIQNVTKTLDMMNAQEFAQYIKDSRNNAWVDTGGNIDAPNAQRGAIYRILPELQNPETLGEGTNWQDEIYRTAGMRNLQLRVSGGNDRIRFMTSAGYFRQEGVVINSDFERYSFRVNLDAQATKKLKVGVNLTPAYTVSNPTDAEGHWSSGGIILSALTLAPHLPVYDADGNYTTGLSLGNGFSSIENPVKLAKERTNRTDEIRLLATAFAEYELLPALKYKLLLGTDVQSSNQRTFRPSIVGIDGVPPPVVPIGTNATQQSYNWLVEHTLTYTKSFGKHSVNALAGFTSQKVRSDNSNITSSNFPNDLVETLNAGIVTSASTTANEWSILSYLSRINYNYDSRYLLTATLRRDGSSRFGTNNKWGIFPSVSVGWRLSEENFMKDVKAISDLKLRASYGFTGNNFIGNYDHVGLLTKQNYVFGAGSGTVVNGLGPSRISNPDLSWEKNEQVDIGLELGIFQNRIMVIADYYRKITSDLLLNVPTPSLTGYTSARQNIGKVQNNGVELAISTRNLVSEFKWNTDFNISFNRNKVVALGPSGEPIFASYQLSNSHITQLGKPMGSFYGYQVEGIFQTQDEVNSNPSFTDSKPGHYRFADINGDGKLSVDDRTILGNSQPDFIFGLTNTVSYKGFDLSILVQGVQGHEIMNLGRRFYANYAGTANSLREVVNSWKSPQDPGDGKTPRVNRDLSRYSSSNASANISSGQVEDGSFVRIRNVSLGYSVPSAWASQLRLSNIRLYVNLQNPITWTRYSGYNPEVSVVGGSALAPGVDYGGYPIARVVTAGLNLNF</sequence>
<dbReference type="InterPro" id="IPR039426">
    <property type="entry name" value="TonB-dep_rcpt-like"/>
</dbReference>
<keyword evidence="5 10" id="KW-0812">Transmembrane</keyword>
<dbReference type="InterPro" id="IPR012910">
    <property type="entry name" value="Plug_dom"/>
</dbReference>
<dbReference type="NCBIfam" id="TIGR04057">
    <property type="entry name" value="SusC_RagA_signa"/>
    <property type="match status" value="1"/>
</dbReference>
<dbReference type="Gene3D" id="2.60.40.1120">
    <property type="entry name" value="Carboxypeptidase-like, regulatory domain"/>
    <property type="match status" value="1"/>
</dbReference>
<evidence type="ECO:0000256" key="4">
    <source>
        <dbReference type="ARBA" id="ARBA00022496"/>
    </source>
</evidence>
<evidence type="ECO:0000256" key="9">
    <source>
        <dbReference type="ARBA" id="ARBA00023237"/>
    </source>
</evidence>
<keyword evidence="15" id="KW-1185">Reference proteome</keyword>
<evidence type="ECO:0000256" key="11">
    <source>
        <dbReference type="RuleBase" id="RU003357"/>
    </source>
</evidence>
<evidence type="ECO:0000256" key="3">
    <source>
        <dbReference type="ARBA" id="ARBA00022452"/>
    </source>
</evidence>
<keyword evidence="4" id="KW-0410">Iron transport</keyword>
<evidence type="ECO:0000256" key="10">
    <source>
        <dbReference type="PROSITE-ProRule" id="PRU01360"/>
    </source>
</evidence>
<evidence type="ECO:0000256" key="1">
    <source>
        <dbReference type="ARBA" id="ARBA00004571"/>
    </source>
</evidence>
<dbReference type="NCBIfam" id="TIGR04056">
    <property type="entry name" value="OMP_RagA_SusC"/>
    <property type="match status" value="1"/>
</dbReference>
<name>A0A4R4KDH5_9BACT</name>
<dbReference type="SUPFAM" id="SSF56935">
    <property type="entry name" value="Porins"/>
    <property type="match status" value="1"/>
</dbReference>
<evidence type="ECO:0000313" key="15">
    <source>
        <dbReference type="Proteomes" id="UP000295706"/>
    </source>
</evidence>
<dbReference type="Gene3D" id="2.40.170.20">
    <property type="entry name" value="TonB-dependent receptor, beta-barrel domain"/>
    <property type="match status" value="1"/>
</dbReference>
<evidence type="ECO:0000256" key="5">
    <source>
        <dbReference type="ARBA" id="ARBA00022692"/>
    </source>
</evidence>
<evidence type="ECO:0000313" key="14">
    <source>
        <dbReference type="EMBL" id="TDB65940.1"/>
    </source>
</evidence>
<proteinExistence type="inferred from homology"/>
<dbReference type="InterPro" id="IPR011662">
    <property type="entry name" value="Secretin/TonB_short_N"/>
</dbReference>
<feature type="region of interest" description="Disordered" evidence="12">
    <location>
        <begin position="1073"/>
        <end position="1092"/>
    </location>
</feature>
<comment type="subcellular location">
    <subcellularLocation>
        <location evidence="1 10">Cell outer membrane</location>
        <topology evidence="1 10">Multi-pass membrane protein</topology>
    </subcellularLocation>
</comment>
<feature type="domain" description="Secretin/TonB short N-terminal" evidence="13">
    <location>
        <begin position="100"/>
        <end position="151"/>
    </location>
</feature>
<dbReference type="Pfam" id="PF13715">
    <property type="entry name" value="CarbopepD_reg_2"/>
    <property type="match status" value="1"/>
</dbReference>
<keyword evidence="4" id="KW-0406">Ion transport</keyword>
<keyword evidence="6" id="KW-0408">Iron</keyword>
<dbReference type="InterPro" id="IPR037066">
    <property type="entry name" value="Plug_dom_sf"/>
</dbReference>
<comment type="similarity">
    <text evidence="10 11">Belongs to the TonB-dependent receptor family.</text>
</comment>
<dbReference type="PROSITE" id="PS52016">
    <property type="entry name" value="TONB_DEPENDENT_REC_3"/>
    <property type="match status" value="1"/>
</dbReference>
<keyword evidence="3 10" id="KW-1134">Transmembrane beta strand</keyword>
<dbReference type="Proteomes" id="UP000295706">
    <property type="component" value="Unassembled WGS sequence"/>
</dbReference>
<protein>
    <submittedName>
        <fullName evidence="14">SusC/RagA family TonB-linked outer membrane protein</fullName>
    </submittedName>
</protein>
<evidence type="ECO:0000259" key="13">
    <source>
        <dbReference type="SMART" id="SM00965"/>
    </source>
</evidence>
<dbReference type="AlphaFoldDB" id="A0A4R4KDH5"/>
<dbReference type="InterPro" id="IPR000531">
    <property type="entry name" value="Beta-barrel_TonB"/>
</dbReference>
<dbReference type="OrthoDB" id="9768177at2"/>
<dbReference type="Pfam" id="PF07715">
    <property type="entry name" value="Plug"/>
    <property type="match status" value="1"/>
</dbReference>
<dbReference type="SMART" id="SM00965">
    <property type="entry name" value="STN"/>
    <property type="match status" value="1"/>
</dbReference>
<comment type="caution">
    <text evidence="14">The sequence shown here is derived from an EMBL/GenBank/DDBJ whole genome shotgun (WGS) entry which is preliminary data.</text>
</comment>
<dbReference type="Pfam" id="PF07660">
    <property type="entry name" value="STN"/>
    <property type="match status" value="1"/>
</dbReference>
<evidence type="ECO:0000256" key="8">
    <source>
        <dbReference type="ARBA" id="ARBA00023136"/>
    </source>
</evidence>
<dbReference type="InterPro" id="IPR023997">
    <property type="entry name" value="TonB-dep_OMP_SusC/RagA_CS"/>
</dbReference>
<accession>A0A4R4KDH5</accession>
<dbReference type="GO" id="GO:0009279">
    <property type="term" value="C:cell outer membrane"/>
    <property type="evidence" value="ECO:0007669"/>
    <property type="project" value="UniProtKB-SubCell"/>
</dbReference>
<dbReference type="Pfam" id="PF00593">
    <property type="entry name" value="TonB_dep_Rec_b-barrel"/>
    <property type="match status" value="1"/>
</dbReference>
<evidence type="ECO:0000256" key="12">
    <source>
        <dbReference type="SAM" id="MobiDB-lite"/>
    </source>
</evidence>
<dbReference type="InterPro" id="IPR008969">
    <property type="entry name" value="CarboxyPept-like_regulatory"/>
</dbReference>
<dbReference type="FunFam" id="2.170.130.10:FF:000008">
    <property type="entry name" value="SusC/RagA family TonB-linked outer membrane protein"/>
    <property type="match status" value="1"/>
</dbReference>
<evidence type="ECO:0000256" key="2">
    <source>
        <dbReference type="ARBA" id="ARBA00022448"/>
    </source>
</evidence>
<feature type="compositionally biased region" description="Basic and acidic residues" evidence="12">
    <location>
        <begin position="1081"/>
        <end position="1092"/>
    </location>
</feature>
<dbReference type="SUPFAM" id="SSF49464">
    <property type="entry name" value="Carboxypeptidase regulatory domain-like"/>
    <property type="match status" value="1"/>
</dbReference>
<dbReference type="EMBL" id="SMJU01000005">
    <property type="protein sequence ID" value="TDB65940.1"/>
    <property type="molecule type" value="Genomic_DNA"/>
</dbReference>
<evidence type="ECO:0000256" key="6">
    <source>
        <dbReference type="ARBA" id="ARBA00023004"/>
    </source>
</evidence>